<reference evidence="2 3" key="1">
    <citation type="journal article" date="2010" name="J. Bacteriol.">
        <title>Biochemical characterization of a novel indole prenyltransferase from Streptomyces sp. SN-593.</title>
        <authorList>
            <person name="Takahashi S."/>
            <person name="Takagi H."/>
            <person name="Toyoda A."/>
            <person name="Uramoto M."/>
            <person name="Nogawa T."/>
            <person name="Ueki M."/>
            <person name="Sakaki Y."/>
            <person name="Osada H."/>
        </authorList>
    </citation>
    <scope>NUCLEOTIDE SEQUENCE [LARGE SCALE GENOMIC DNA]</scope>
    <source>
        <strain evidence="2 3">SN-593</strain>
    </source>
</reference>
<keyword evidence="3" id="KW-1185">Reference proteome</keyword>
<proteinExistence type="predicted"/>
<reference evidence="2 3" key="2">
    <citation type="journal article" date="2011" name="J. Antibiot.">
        <title>Furaquinocins I and J: novel polyketide isoprenoid hybrid compounds from Streptomyces reveromyceticus SN-593.</title>
        <authorList>
            <person name="Panthee S."/>
            <person name="Takahashi S."/>
            <person name="Takagi H."/>
            <person name="Nogawa T."/>
            <person name="Oowada E."/>
            <person name="Uramoto M."/>
            <person name="Osada H."/>
        </authorList>
    </citation>
    <scope>NUCLEOTIDE SEQUENCE [LARGE SCALE GENOMIC DNA]</scope>
    <source>
        <strain evidence="2 3">SN-593</strain>
    </source>
</reference>
<feature type="region of interest" description="Disordered" evidence="1">
    <location>
        <begin position="113"/>
        <end position="142"/>
    </location>
</feature>
<reference evidence="2 3" key="3">
    <citation type="journal article" date="2011" name="Nat. Chem. Biol.">
        <title>Reveromycin A biosynthesis uses RevG and RevJ for stereospecific spiroacetal formation.</title>
        <authorList>
            <person name="Takahashi S."/>
            <person name="Toyoda A."/>
            <person name="Sekiyama Y."/>
            <person name="Takagi H."/>
            <person name="Nogawa T."/>
            <person name="Uramoto M."/>
            <person name="Suzuki R."/>
            <person name="Koshino H."/>
            <person name="Kumano T."/>
            <person name="Panthee S."/>
            <person name="Dairi T."/>
            <person name="Ishikawa J."/>
            <person name="Ikeda H."/>
            <person name="Sakaki Y."/>
            <person name="Osada H."/>
        </authorList>
    </citation>
    <scope>NUCLEOTIDE SEQUENCE [LARGE SCALE GENOMIC DNA]</scope>
    <source>
        <strain evidence="2 3">SN-593</strain>
    </source>
</reference>
<dbReference type="RefSeq" id="WP_202234893.1">
    <property type="nucleotide sequence ID" value="NZ_AP018365.1"/>
</dbReference>
<protein>
    <submittedName>
        <fullName evidence="2">Uncharacterized protein</fullName>
    </submittedName>
</protein>
<feature type="compositionally biased region" description="Polar residues" evidence="1">
    <location>
        <begin position="115"/>
        <end position="126"/>
    </location>
</feature>
<dbReference type="Proteomes" id="UP000595703">
    <property type="component" value="Chromosome"/>
</dbReference>
<reference evidence="2 3" key="4">
    <citation type="journal article" date="2020" name="Sci. Rep.">
        <title>beta-carboline chemical signals induce reveromycin production through a LuxR family regulator in Streptomyces sp. SN-593.</title>
        <authorList>
            <person name="Panthee S."/>
            <person name="Kito N."/>
            <person name="Hayashi T."/>
            <person name="Shimizu T."/>
            <person name="Ishikawa J."/>
            <person name="Hamamoto H."/>
            <person name="Osada H."/>
            <person name="Takahashi S."/>
        </authorList>
    </citation>
    <scope>NUCLEOTIDE SEQUENCE [LARGE SCALE GENOMIC DNA]</scope>
    <source>
        <strain evidence="2 3">SN-593</strain>
    </source>
</reference>
<name>A0A7U3VPM1_9ACTN</name>
<sequence length="142" mass="15049">MDPEITTLTQQAGTTLVALMATDAWQGVRGAVLRMWQTLQPDHAAAVGAELTTDQQEAAAAGLLASPDGDRVLTELRAQWQATFRRLVVARPEAAAELRGFLAEFASPVPAGTATPVTSQHATASGSGRVYQAGRDQHITER</sequence>
<accession>A0A7U3VPM1</accession>
<dbReference type="KEGG" id="arev:RVR_5157"/>
<organism evidence="2 3">
    <name type="scientific">Actinacidiphila reveromycinica</name>
    <dbReference type="NCBI Taxonomy" id="659352"/>
    <lineage>
        <taxon>Bacteria</taxon>
        <taxon>Bacillati</taxon>
        <taxon>Actinomycetota</taxon>
        <taxon>Actinomycetes</taxon>
        <taxon>Kitasatosporales</taxon>
        <taxon>Streptomycetaceae</taxon>
        <taxon>Actinacidiphila</taxon>
    </lineage>
</organism>
<evidence type="ECO:0000313" key="3">
    <source>
        <dbReference type="Proteomes" id="UP000595703"/>
    </source>
</evidence>
<dbReference type="AlphaFoldDB" id="A0A7U3VPM1"/>
<gene>
    <name evidence="2" type="ORF">RVR_5157</name>
</gene>
<evidence type="ECO:0000313" key="2">
    <source>
        <dbReference type="EMBL" id="BBA98814.1"/>
    </source>
</evidence>
<evidence type="ECO:0000256" key="1">
    <source>
        <dbReference type="SAM" id="MobiDB-lite"/>
    </source>
</evidence>
<dbReference type="EMBL" id="AP018365">
    <property type="protein sequence ID" value="BBA98814.1"/>
    <property type="molecule type" value="Genomic_DNA"/>
</dbReference>